<feature type="non-terminal residue" evidence="1">
    <location>
        <position position="19"/>
    </location>
</feature>
<dbReference type="Proteomes" id="UP000265520">
    <property type="component" value="Unassembled WGS sequence"/>
</dbReference>
<name>A0A392V0M5_9FABA</name>
<reference evidence="1 2" key="1">
    <citation type="journal article" date="2018" name="Front. Plant Sci.">
        <title>Red Clover (Trifolium pratense) and Zigzag Clover (T. medium) - A Picture of Genomic Similarities and Differences.</title>
        <authorList>
            <person name="Dluhosova J."/>
            <person name="Istvanek J."/>
            <person name="Nedelnik J."/>
            <person name="Repkova J."/>
        </authorList>
    </citation>
    <scope>NUCLEOTIDE SEQUENCE [LARGE SCALE GENOMIC DNA]</scope>
    <source>
        <strain evidence="2">cv. 10/8</strain>
        <tissue evidence="1">Leaf</tissue>
    </source>
</reference>
<dbReference type="EMBL" id="LXQA011007848">
    <property type="protein sequence ID" value="MCI80983.1"/>
    <property type="molecule type" value="Genomic_DNA"/>
</dbReference>
<comment type="caution">
    <text evidence="1">The sequence shown here is derived from an EMBL/GenBank/DDBJ whole genome shotgun (WGS) entry which is preliminary data.</text>
</comment>
<organism evidence="1 2">
    <name type="scientific">Trifolium medium</name>
    <dbReference type="NCBI Taxonomy" id="97028"/>
    <lineage>
        <taxon>Eukaryota</taxon>
        <taxon>Viridiplantae</taxon>
        <taxon>Streptophyta</taxon>
        <taxon>Embryophyta</taxon>
        <taxon>Tracheophyta</taxon>
        <taxon>Spermatophyta</taxon>
        <taxon>Magnoliopsida</taxon>
        <taxon>eudicotyledons</taxon>
        <taxon>Gunneridae</taxon>
        <taxon>Pentapetalae</taxon>
        <taxon>rosids</taxon>
        <taxon>fabids</taxon>
        <taxon>Fabales</taxon>
        <taxon>Fabaceae</taxon>
        <taxon>Papilionoideae</taxon>
        <taxon>50 kb inversion clade</taxon>
        <taxon>NPAAA clade</taxon>
        <taxon>Hologalegina</taxon>
        <taxon>IRL clade</taxon>
        <taxon>Trifolieae</taxon>
        <taxon>Trifolium</taxon>
    </lineage>
</organism>
<evidence type="ECO:0000313" key="2">
    <source>
        <dbReference type="Proteomes" id="UP000265520"/>
    </source>
</evidence>
<sequence length="19" mass="1914">MGIEIPGTQLSDALAKAKA</sequence>
<accession>A0A392V0M5</accession>
<proteinExistence type="predicted"/>
<keyword evidence="2" id="KW-1185">Reference proteome</keyword>
<dbReference type="AlphaFoldDB" id="A0A392V0M5"/>
<protein>
    <submittedName>
        <fullName evidence="1">Uncharacterized protein</fullName>
    </submittedName>
</protein>
<evidence type="ECO:0000313" key="1">
    <source>
        <dbReference type="EMBL" id="MCI80983.1"/>
    </source>
</evidence>